<comment type="similarity">
    <text evidence="1">Belongs to the UPF0311 family.</text>
</comment>
<dbReference type="Proteomes" id="UP001162834">
    <property type="component" value="Chromosome"/>
</dbReference>
<evidence type="ECO:0000313" key="3">
    <source>
        <dbReference type="Proteomes" id="UP001162834"/>
    </source>
</evidence>
<name>A0A9E6XYJ0_9ACTN</name>
<dbReference type="RefSeq" id="WP_259311026.1">
    <property type="nucleotide sequence ID" value="NZ_CP087164.1"/>
</dbReference>
<keyword evidence="3" id="KW-1185">Reference proteome</keyword>
<dbReference type="PANTHER" id="PTHR37315">
    <property type="entry name" value="UPF0311 PROTEIN BLR7842"/>
    <property type="match status" value="1"/>
</dbReference>
<protein>
    <recommendedName>
        <fullName evidence="1">UPF0311 protein DSM104329_03374</fullName>
    </recommendedName>
</protein>
<dbReference type="PANTHER" id="PTHR37315:SF1">
    <property type="entry name" value="UPF0311 PROTEIN BLR7842"/>
    <property type="match status" value="1"/>
</dbReference>
<accession>A0A9E6XYJ0</accession>
<gene>
    <name evidence="2" type="ORF">DSM104329_03374</name>
</gene>
<dbReference type="InterPro" id="IPR020915">
    <property type="entry name" value="UPF0311"/>
</dbReference>
<dbReference type="EMBL" id="CP087164">
    <property type="protein sequence ID" value="UGS36962.1"/>
    <property type="molecule type" value="Genomic_DNA"/>
</dbReference>
<organism evidence="2 3">
    <name type="scientific">Capillimicrobium parvum</name>
    <dbReference type="NCBI Taxonomy" id="2884022"/>
    <lineage>
        <taxon>Bacteria</taxon>
        <taxon>Bacillati</taxon>
        <taxon>Actinomycetota</taxon>
        <taxon>Thermoleophilia</taxon>
        <taxon>Solirubrobacterales</taxon>
        <taxon>Capillimicrobiaceae</taxon>
        <taxon>Capillimicrobium</taxon>
    </lineage>
</organism>
<dbReference type="AlphaFoldDB" id="A0A9E6XYJ0"/>
<sequence length="148" mass="16062">MELVHEYTFNADLKAVPIGPGPFGDRSIFEVTGGKATGDRISGTIGGGADWILAGPDGFGRLDVRTTLYTDDGASIYVQYFGVIEYTDAILAAVGGERDSQFGDSYFRTTPRLETGDERYAWVNQTVFVAEGRVVVGPGVEYRVHRVT</sequence>
<dbReference type="Gene3D" id="2.40.160.20">
    <property type="match status" value="1"/>
</dbReference>
<proteinExistence type="inferred from homology"/>
<dbReference type="HAMAP" id="MF_00775">
    <property type="entry name" value="UPF0311"/>
    <property type="match status" value="1"/>
</dbReference>
<dbReference type="Pfam" id="PF11578">
    <property type="entry name" value="DUF3237"/>
    <property type="match status" value="1"/>
</dbReference>
<dbReference type="KEGG" id="sbae:DSM104329_03374"/>
<evidence type="ECO:0000313" key="2">
    <source>
        <dbReference type="EMBL" id="UGS36962.1"/>
    </source>
</evidence>
<evidence type="ECO:0000256" key="1">
    <source>
        <dbReference type="HAMAP-Rule" id="MF_00775"/>
    </source>
</evidence>
<reference evidence="2" key="1">
    <citation type="journal article" date="2022" name="Int. J. Syst. Evol. Microbiol.">
        <title>Pseudomonas aegrilactucae sp. nov. and Pseudomonas morbosilactucae sp. nov., pathogens causing bacterial rot of lettuce in Japan.</title>
        <authorList>
            <person name="Sawada H."/>
            <person name="Fujikawa T."/>
            <person name="Satou M."/>
        </authorList>
    </citation>
    <scope>NUCLEOTIDE SEQUENCE</scope>
    <source>
        <strain evidence="2">0166_1</strain>
    </source>
</reference>